<evidence type="ECO:0008006" key="3">
    <source>
        <dbReference type="Google" id="ProtNLM"/>
    </source>
</evidence>
<reference evidence="1 2" key="1">
    <citation type="submission" date="2021-05" db="EMBL/GenBank/DDBJ databases">
        <title>Phylogenetic classification of ten novel species belonging to the genus Bifidobacterium comprising B. colchicus sp. nov., B. abeli sp. nov., B. bicoloris sp. nov., B. guerezis sp. nov., B. rosaliae sp. nov., B. santillanensis sp. nov., B. argentati sp. nov., B. amazzoni sp. nov., B. pluviali sp. nov., and B. pinnaculum sp. nov.</title>
        <authorList>
            <person name="Lugli G.A."/>
            <person name="Ruiz Garcia L."/>
            <person name="Margolles A."/>
            <person name="Ventura M."/>
        </authorList>
    </citation>
    <scope>NUCLEOTIDE SEQUENCE [LARGE SCALE GENOMIC DNA]</scope>
    <source>
        <strain evidence="1 2">82T10</strain>
    </source>
</reference>
<proteinExistence type="predicted"/>
<name>A0ABS6WH42_9BIFI</name>
<dbReference type="RefSeq" id="WP_219059345.1">
    <property type="nucleotide sequence ID" value="NZ_JAHBBH010000039.1"/>
</dbReference>
<protein>
    <recommendedName>
        <fullName evidence="3">PH domain-containing protein</fullName>
    </recommendedName>
</protein>
<evidence type="ECO:0000313" key="1">
    <source>
        <dbReference type="EMBL" id="MBW3093369.1"/>
    </source>
</evidence>
<organism evidence="1 2">
    <name type="scientific">Bifidobacterium miconis</name>
    <dbReference type="NCBI Taxonomy" id="2834435"/>
    <lineage>
        <taxon>Bacteria</taxon>
        <taxon>Bacillati</taxon>
        <taxon>Actinomycetota</taxon>
        <taxon>Actinomycetes</taxon>
        <taxon>Bifidobacteriales</taxon>
        <taxon>Bifidobacteriaceae</taxon>
        <taxon>Bifidobacterium</taxon>
    </lineage>
</organism>
<dbReference type="Proteomes" id="UP000700815">
    <property type="component" value="Unassembled WGS sequence"/>
</dbReference>
<accession>A0ABS6WH42</accession>
<dbReference type="EMBL" id="JAHBBH010000039">
    <property type="protein sequence ID" value="MBW3093369.1"/>
    <property type="molecule type" value="Genomic_DNA"/>
</dbReference>
<evidence type="ECO:0000313" key="2">
    <source>
        <dbReference type="Proteomes" id="UP000700815"/>
    </source>
</evidence>
<gene>
    <name evidence="1" type="ORF">KIH79_10650</name>
</gene>
<keyword evidence="2" id="KW-1185">Reference proteome</keyword>
<sequence length="88" mass="9961">MAAPTTPDILFNAGTFRLYHNRIEIDQHGLFGRTTRTDIIYYNDITSIQATGKTIRLYRSGLKPNITIRLRNKPDTQTALAIINGGKR</sequence>
<comment type="caution">
    <text evidence="1">The sequence shown here is derived from an EMBL/GenBank/DDBJ whole genome shotgun (WGS) entry which is preliminary data.</text>
</comment>